<sequence>MNIKMTSTKQKPTTREKTDDDIFIEEFAKDFFGTDQSDNDSSPSEKAEVNRTDYKKGKRKYKETYIPKTHNTDGKKSERKLESHGNALKNNNRHSSHIVYPSDSRQSLTKRFIELRDEFLSLSDRLYDASMPKVSKKLTQVLTERQRLVKLLLDMDATPPSNSDFIPGNDEKRFHDQSGSSRNGVSRQEFEMPKKTKSVHWSDEHLGGSIILDPSVYSNTTSNSSLSQVQRTGRYNENISKPPPTYKMVDSYTQTCCSRESQTDSRHDLNHCYCDMKIDDEMEYVKAILDEAAELRREACCMIWRAHYLEQLCDVDGLVKHVYRSTSNEPTLPRYSHLYR</sequence>
<dbReference type="OrthoDB" id="10432212at2759"/>
<comment type="caution">
    <text evidence="2">The sequence shown here is derived from an EMBL/GenBank/DDBJ whole genome shotgun (WGS) entry which is preliminary data.</text>
</comment>
<feature type="region of interest" description="Disordered" evidence="1">
    <location>
        <begin position="1"/>
        <end position="81"/>
    </location>
</feature>
<feature type="compositionally biased region" description="Basic and acidic residues" evidence="1">
    <location>
        <begin position="62"/>
        <end position="81"/>
    </location>
</feature>
<dbReference type="EMBL" id="CACRXK020007152">
    <property type="protein sequence ID" value="CAB4011452.1"/>
    <property type="molecule type" value="Genomic_DNA"/>
</dbReference>
<feature type="compositionally biased region" description="Polar residues" evidence="1">
    <location>
        <begin position="222"/>
        <end position="239"/>
    </location>
</feature>
<accession>A0A6S7J1Z3</accession>
<protein>
    <submittedName>
        <fullName evidence="2">Uncharacterized protein</fullName>
    </submittedName>
</protein>
<evidence type="ECO:0000313" key="2">
    <source>
        <dbReference type="EMBL" id="CAB4011452.1"/>
    </source>
</evidence>
<keyword evidence="3" id="KW-1185">Reference proteome</keyword>
<feature type="region of interest" description="Disordered" evidence="1">
    <location>
        <begin position="222"/>
        <end position="242"/>
    </location>
</feature>
<feature type="region of interest" description="Disordered" evidence="1">
    <location>
        <begin position="160"/>
        <end position="193"/>
    </location>
</feature>
<name>A0A6S7J1Z3_PARCT</name>
<reference evidence="2" key="1">
    <citation type="submission" date="2020-04" db="EMBL/GenBank/DDBJ databases">
        <authorList>
            <person name="Alioto T."/>
            <person name="Alioto T."/>
            <person name="Gomez Garrido J."/>
        </authorList>
    </citation>
    <scope>NUCLEOTIDE SEQUENCE</scope>
    <source>
        <strain evidence="2">A484AB</strain>
    </source>
</reference>
<evidence type="ECO:0000256" key="1">
    <source>
        <dbReference type="SAM" id="MobiDB-lite"/>
    </source>
</evidence>
<evidence type="ECO:0000313" key="3">
    <source>
        <dbReference type="Proteomes" id="UP001152795"/>
    </source>
</evidence>
<feature type="compositionally biased region" description="Polar residues" evidence="1">
    <location>
        <begin position="177"/>
        <end position="186"/>
    </location>
</feature>
<organism evidence="2 3">
    <name type="scientific">Paramuricea clavata</name>
    <name type="common">Red gorgonian</name>
    <name type="synonym">Violescent sea-whip</name>
    <dbReference type="NCBI Taxonomy" id="317549"/>
    <lineage>
        <taxon>Eukaryota</taxon>
        <taxon>Metazoa</taxon>
        <taxon>Cnidaria</taxon>
        <taxon>Anthozoa</taxon>
        <taxon>Octocorallia</taxon>
        <taxon>Malacalcyonacea</taxon>
        <taxon>Plexauridae</taxon>
        <taxon>Paramuricea</taxon>
    </lineage>
</organism>
<gene>
    <name evidence="2" type="ORF">PACLA_8A073404</name>
</gene>
<feature type="compositionally biased region" description="Polar residues" evidence="1">
    <location>
        <begin position="1"/>
        <end position="11"/>
    </location>
</feature>
<dbReference type="AlphaFoldDB" id="A0A6S7J1Z3"/>
<dbReference type="Proteomes" id="UP001152795">
    <property type="component" value="Unassembled WGS sequence"/>
</dbReference>
<proteinExistence type="predicted"/>
<feature type="compositionally biased region" description="Basic and acidic residues" evidence="1">
    <location>
        <begin position="43"/>
        <end position="55"/>
    </location>
</feature>